<evidence type="ECO:0000313" key="1">
    <source>
        <dbReference type="EMBL" id="KAK2142347.1"/>
    </source>
</evidence>
<gene>
    <name evidence="1" type="ORF">NP493_4925g00004</name>
</gene>
<organism evidence="1 2">
    <name type="scientific">Ridgeia piscesae</name>
    <name type="common">Tubeworm</name>
    <dbReference type="NCBI Taxonomy" id="27915"/>
    <lineage>
        <taxon>Eukaryota</taxon>
        <taxon>Metazoa</taxon>
        <taxon>Spiralia</taxon>
        <taxon>Lophotrochozoa</taxon>
        <taxon>Annelida</taxon>
        <taxon>Polychaeta</taxon>
        <taxon>Sedentaria</taxon>
        <taxon>Canalipalpata</taxon>
        <taxon>Sabellida</taxon>
        <taxon>Siboglinidae</taxon>
        <taxon>Ridgeia</taxon>
    </lineage>
</organism>
<evidence type="ECO:0000313" key="2">
    <source>
        <dbReference type="Proteomes" id="UP001209878"/>
    </source>
</evidence>
<name>A0AAD9IWP9_RIDPI</name>
<keyword evidence="2" id="KW-1185">Reference proteome</keyword>
<dbReference type="AlphaFoldDB" id="A0AAD9IWP9"/>
<comment type="caution">
    <text evidence="1">The sequence shown here is derived from an EMBL/GenBank/DDBJ whole genome shotgun (WGS) entry which is preliminary data.</text>
</comment>
<protein>
    <submittedName>
        <fullName evidence="1">Uncharacterized protein</fullName>
    </submittedName>
</protein>
<reference evidence="1" key="1">
    <citation type="journal article" date="2023" name="Mol. Biol. Evol.">
        <title>Third-Generation Sequencing Reveals the Adaptive Role of the Epigenome in Three Deep-Sea Polychaetes.</title>
        <authorList>
            <person name="Perez M."/>
            <person name="Aroh O."/>
            <person name="Sun Y."/>
            <person name="Lan Y."/>
            <person name="Juniper S.K."/>
            <person name="Young C.R."/>
            <person name="Angers B."/>
            <person name="Qian P.Y."/>
        </authorList>
    </citation>
    <scope>NUCLEOTIDE SEQUENCE</scope>
    <source>
        <strain evidence="1">R07B-5</strain>
    </source>
</reference>
<dbReference type="Proteomes" id="UP001209878">
    <property type="component" value="Unassembled WGS sequence"/>
</dbReference>
<proteinExistence type="predicted"/>
<accession>A0AAD9IWP9</accession>
<dbReference type="EMBL" id="JAODUO010004912">
    <property type="protein sequence ID" value="KAK2142347.1"/>
    <property type="molecule type" value="Genomic_DNA"/>
</dbReference>
<sequence length="141" mass="15858">MDARSYNGGHTTSDHRILVARFKLDRMFGTFSASKKSKLERFAVVRFSGPNNVREAYQQHLKYAPAELSRLIADTFNDVFEKHQPLNIGTGVLIALQKPGKPIGPLKNLRPIVLLTILRKTLSLITLQRISDKVVDFLSPS</sequence>